<evidence type="ECO:0000313" key="1">
    <source>
        <dbReference type="EMBL" id="AXQ69515.1"/>
    </source>
</evidence>
<reference evidence="2" key="1">
    <citation type="submission" date="2018-07" db="EMBL/GenBank/DDBJ databases">
        <title>Giant CbK-like Caulobacter bacteriophages have genetically divergent genomes.</title>
        <authorList>
            <person name="Wilson K.M."/>
            <person name="Ely B."/>
        </authorList>
    </citation>
    <scope>NUCLEOTIDE SEQUENCE [LARGE SCALE GENOMIC DNA]</scope>
</reference>
<sequence>MARKPRLVSVRGKAELVEGTKVRFICPLGHTQVEDLGRKSLPLPRRYSAEAVKRLAHWWRQGVTFDCKRCTKDQAASRQ</sequence>
<accession>A0A385EEQ9</accession>
<reference evidence="1 2" key="2">
    <citation type="submission" date="2018-09" db="EMBL/GenBank/DDBJ databases">
        <title>Giant CbK-like Caulobacter bacteriophages have genetically divergent genomes.</title>
        <authorList>
            <person name="Wilson K."/>
            <person name="Ely B."/>
        </authorList>
    </citation>
    <scope>NUCLEOTIDE SEQUENCE [LARGE SCALE GENOMIC DNA]</scope>
</reference>
<protein>
    <submittedName>
        <fullName evidence="1">Uncharacterized protein</fullName>
    </submittedName>
</protein>
<gene>
    <name evidence="1" type="ORF">CcrBL9_gp491</name>
</gene>
<organism evidence="1 2">
    <name type="scientific">Caulobacter phage CcrBL9</name>
    <dbReference type="NCBI Taxonomy" id="2283270"/>
    <lineage>
        <taxon>Viruses</taxon>
        <taxon>Duplodnaviria</taxon>
        <taxon>Heunggongvirae</taxon>
        <taxon>Uroviricota</taxon>
        <taxon>Caudoviricetes</taxon>
        <taxon>Jeanschmidtviridae</taxon>
        <taxon>Bertelyvirus</taxon>
        <taxon>Bertelyvirus BL9</taxon>
    </lineage>
</organism>
<dbReference type="Proteomes" id="UP000259421">
    <property type="component" value="Segment"/>
</dbReference>
<dbReference type="EMBL" id="MH588546">
    <property type="protein sequence ID" value="AXQ69515.1"/>
    <property type="molecule type" value="Genomic_DNA"/>
</dbReference>
<proteinExistence type="predicted"/>
<evidence type="ECO:0000313" key="2">
    <source>
        <dbReference type="Proteomes" id="UP000259421"/>
    </source>
</evidence>
<name>A0A385EEQ9_9CAUD</name>
<keyword evidence="2" id="KW-1185">Reference proteome</keyword>